<protein>
    <recommendedName>
        <fullName evidence="2">Baseplate structural protein Gp10 C-terminal domain-containing protein</fullName>
    </recommendedName>
</protein>
<feature type="region of interest" description="Disordered" evidence="1">
    <location>
        <begin position="242"/>
        <end position="290"/>
    </location>
</feature>
<sequence>MQRISSWTDLVATLGRFRYGAVRDGVAPTPLKAEWLNMVQEEIANVIEGAGVELSKDKDDQLWQVLRGLFDRYLPLTGGVLTGPLVTTKGIRSAKGLPSGQDAGRVGYAFSSDGDTGLFTDGGDEIAGSDLVLMIDNIEVARFSAAQGLSLRGGLDVGGGVSFNAVSMLDVIYPVGSIYMNATNGANPALIFGVGTWEALAPGRILLGVGSGTDARGQVVNYAAMETGGEYSHLLTLDEVPEHNHTTPQGHASQGVISTGSYASGDDMTNSTATTTPVPLSGSAGGGQAHNNMPPYLAVHMWRRIE</sequence>
<dbReference type="AlphaFoldDB" id="A0A2S3X9L9"/>
<reference evidence="3 4" key="2">
    <citation type="submission" date="2018-03" db="EMBL/GenBank/DDBJ databases">
        <title>Draft genome of Pseudomonas putida strain KH-21-114.</title>
        <authorList>
            <person name="Yoshizawa S."/>
            <person name="Khan N.H."/>
            <person name="Nishimura M."/>
            <person name="Chiura H.X."/>
            <person name="Ogura Y."/>
            <person name="Hayashi T."/>
            <person name="Kogure K."/>
        </authorList>
    </citation>
    <scope>NUCLEOTIDE SEQUENCE [LARGE SCALE GENOMIC DNA]</scope>
    <source>
        <strain evidence="3 4">KH-21-114</strain>
    </source>
</reference>
<dbReference type="SUPFAM" id="SSF88874">
    <property type="entry name" value="Receptor-binding domain of short tail fibre protein gp12"/>
    <property type="match status" value="1"/>
</dbReference>
<reference evidence="3 4" key="1">
    <citation type="submission" date="2016-08" db="EMBL/GenBank/DDBJ databases">
        <authorList>
            <person name="Seilhamer J.J."/>
        </authorList>
    </citation>
    <scope>NUCLEOTIDE SEQUENCE [LARGE SCALE GENOMIC DNA]</scope>
    <source>
        <strain evidence="3 4">KH-21-114</strain>
    </source>
</reference>
<dbReference type="Pfam" id="PF21939">
    <property type="entry name" value="Gp10_C"/>
    <property type="match status" value="1"/>
</dbReference>
<gene>
    <name evidence="3" type="ORF">BGP84_00505</name>
</gene>
<evidence type="ECO:0000313" key="4">
    <source>
        <dbReference type="Proteomes" id="UP000237230"/>
    </source>
</evidence>
<dbReference type="InterPro" id="IPR053827">
    <property type="entry name" value="Gp10_C"/>
</dbReference>
<dbReference type="Proteomes" id="UP000237230">
    <property type="component" value="Unassembled WGS sequence"/>
</dbReference>
<dbReference type="EMBL" id="MINH01000016">
    <property type="protein sequence ID" value="POG11792.1"/>
    <property type="molecule type" value="Genomic_DNA"/>
</dbReference>
<feature type="domain" description="Baseplate structural protein Gp10 C-terminal" evidence="2">
    <location>
        <begin position="168"/>
        <end position="305"/>
    </location>
</feature>
<feature type="compositionally biased region" description="Polar residues" evidence="1">
    <location>
        <begin position="246"/>
        <end position="278"/>
    </location>
</feature>
<evidence type="ECO:0000259" key="2">
    <source>
        <dbReference type="Pfam" id="PF21939"/>
    </source>
</evidence>
<evidence type="ECO:0000256" key="1">
    <source>
        <dbReference type="SAM" id="MobiDB-lite"/>
    </source>
</evidence>
<organism evidence="3 4">
    <name type="scientific">Pseudomonas putida</name>
    <name type="common">Arthrobacter siderocapsulatus</name>
    <dbReference type="NCBI Taxonomy" id="303"/>
    <lineage>
        <taxon>Bacteria</taxon>
        <taxon>Pseudomonadati</taxon>
        <taxon>Pseudomonadota</taxon>
        <taxon>Gammaproteobacteria</taxon>
        <taxon>Pseudomonadales</taxon>
        <taxon>Pseudomonadaceae</taxon>
        <taxon>Pseudomonas</taxon>
    </lineage>
</organism>
<proteinExistence type="predicted"/>
<dbReference type="RefSeq" id="WP_060495057.1">
    <property type="nucleotide sequence ID" value="NZ_MINH01000016.1"/>
</dbReference>
<name>A0A2S3X9L9_PSEPU</name>
<accession>A0A2S3X9L9</accession>
<comment type="caution">
    <text evidence="3">The sequence shown here is derived from an EMBL/GenBank/DDBJ whole genome shotgun (WGS) entry which is preliminary data.</text>
</comment>
<evidence type="ECO:0000313" key="3">
    <source>
        <dbReference type="EMBL" id="POG11792.1"/>
    </source>
</evidence>